<dbReference type="EMBL" id="CAJPDT010000196">
    <property type="protein sequence ID" value="CAF9942566.1"/>
    <property type="molecule type" value="Genomic_DNA"/>
</dbReference>
<sequence>MTTSPAFENLTPSAQRKLLDHELSKGVQFTKQDSPVQMNPADMMTCIVLGISIKTMVHYCDAHIRNDMLDLAAKMSLLMIYAPGERRQEALQAAWQLRGRTQFVQDSARACICSASNEQPTINHRRHRLASDTKYTPPNRPFVTIHYISIHVVPLIDHWPTFVRDAFAAGVWRFALSKGEGGVEGAVLE</sequence>
<feature type="non-terminal residue" evidence="1">
    <location>
        <position position="189"/>
    </location>
</feature>
<dbReference type="Proteomes" id="UP000664534">
    <property type="component" value="Unassembled WGS sequence"/>
</dbReference>
<dbReference type="OrthoDB" id="5352957at2759"/>
<evidence type="ECO:0000313" key="2">
    <source>
        <dbReference type="Proteomes" id="UP000664534"/>
    </source>
</evidence>
<gene>
    <name evidence="1" type="ORF">IMSHALPRED_003886</name>
</gene>
<organism evidence="1 2">
    <name type="scientific">Imshaugia aleurites</name>
    <dbReference type="NCBI Taxonomy" id="172621"/>
    <lineage>
        <taxon>Eukaryota</taxon>
        <taxon>Fungi</taxon>
        <taxon>Dikarya</taxon>
        <taxon>Ascomycota</taxon>
        <taxon>Pezizomycotina</taxon>
        <taxon>Lecanoromycetes</taxon>
        <taxon>OSLEUM clade</taxon>
        <taxon>Lecanoromycetidae</taxon>
        <taxon>Lecanorales</taxon>
        <taxon>Lecanorineae</taxon>
        <taxon>Parmeliaceae</taxon>
        <taxon>Imshaugia</taxon>
    </lineage>
</organism>
<reference evidence="1" key="1">
    <citation type="submission" date="2021-03" db="EMBL/GenBank/DDBJ databases">
        <authorList>
            <person name="Tagirdzhanova G."/>
        </authorList>
    </citation>
    <scope>NUCLEOTIDE SEQUENCE</scope>
</reference>
<evidence type="ECO:0000313" key="1">
    <source>
        <dbReference type="EMBL" id="CAF9942566.1"/>
    </source>
</evidence>
<keyword evidence="2" id="KW-1185">Reference proteome</keyword>
<name>A0A8H3J8B3_9LECA</name>
<accession>A0A8H3J8B3</accession>
<proteinExistence type="predicted"/>
<comment type="caution">
    <text evidence="1">The sequence shown here is derived from an EMBL/GenBank/DDBJ whole genome shotgun (WGS) entry which is preliminary data.</text>
</comment>
<protein>
    <submittedName>
        <fullName evidence="1">Uncharacterized protein</fullName>
    </submittedName>
</protein>
<dbReference type="AlphaFoldDB" id="A0A8H3J8B3"/>